<reference evidence="4 6" key="3">
    <citation type="submission" date="2024-09" db="EMBL/GenBank/DDBJ databases">
        <title>Genomes of Rahnella.</title>
        <authorList>
            <person name="Mnguni F.C."/>
            <person name="Shin G.Y."/>
            <person name="Coutinho T."/>
        </authorList>
    </citation>
    <scope>NUCLEOTIDE SEQUENCE [LARGE SCALE GENOMIC DNA]</scope>
    <source>
        <strain evidence="4 6">20WA0057</strain>
    </source>
</reference>
<dbReference type="OrthoDB" id="9764000at2"/>
<dbReference type="Proteomes" id="UP000007257">
    <property type="component" value="Plasmid pRAHAQ01"/>
</dbReference>
<dbReference type="Pfam" id="PF05943">
    <property type="entry name" value="VipB"/>
    <property type="match status" value="1"/>
</dbReference>
<keyword evidence="6" id="KW-1185">Reference proteome</keyword>
<dbReference type="NCBIfam" id="TIGR03355">
    <property type="entry name" value="VI_chp_2"/>
    <property type="match status" value="1"/>
</dbReference>
<name>A0A0H3FNK9_RAHSY</name>
<geneLocation type="plasmid" evidence="3 5">
    <name>pRAHAQ01</name>
</geneLocation>
<evidence type="ECO:0000313" key="6">
    <source>
        <dbReference type="Proteomes" id="UP001598201"/>
    </source>
</evidence>
<dbReference type="eggNOG" id="COG3517">
    <property type="taxonomic scope" value="Bacteria"/>
</dbReference>
<dbReference type="GeneID" id="95420855"/>
<dbReference type="InterPro" id="IPR010269">
    <property type="entry name" value="T6SS_TssC-like"/>
</dbReference>
<dbReference type="Proteomes" id="UP001598201">
    <property type="component" value="Unassembled WGS sequence"/>
</dbReference>
<evidence type="ECO:0000313" key="4">
    <source>
        <dbReference type="EMBL" id="MFD3226221.1"/>
    </source>
</evidence>
<feature type="domain" description="TssC1 N-terminal" evidence="1">
    <location>
        <begin position="67"/>
        <end position="366"/>
    </location>
</feature>
<dbReference type="RefSeq" id="WP_013578174.1">
    <property type="nucleotide sequence ID" value="NC_015062.1"/>
</dbReference>
<evidence type="ECO:0000259" key="2">
    <source>
        <dbReference type="Pfam" id="PF18945"/>
    </source>
</evidence>
<reference evidence="3 5" key="2">
    <citation type="journal article" date="2012" name="J. Bacteriol.">
        <title>Complete Genome Sequence of Rahnella sp. Strain Y9602, a Gammaproteobacterium Isolate from Metal- and Radionuclide-Contaminated Soil.</title>
        <authorList>
            <person name="Martinez R.J."/>
            <person name="Bruce D."/>
            <person name="Detter C."/>
            <person name="Goodwin L.A."/>
            <person name="Han J."/>
            <person name="Han C.S."/>
            <person name="Held B."/>
            <person name="Land M.L."/>
            <person name="Mikhailova N."/>
            <person name="Nolan M."/>
            <person name="Pennacchio L."/>
            <person name="Pitluck S."/>
            <person name="Tapia R."/>
            <person name="Woyke T."/>
            <person name="Sobecky P.A."/>
        </authorList>
    </citation>
    <scope>NUCLEOTIDE SEQUENCE [LARGE SCALE GENOMIC DNA]</scope>
    <source>
        <strain evidence="3 5">Y9602</strain>
        <plasmid evidence="3">pRAHAQ01</plasmid>
    </source>
</reference>
<feature type="domain" description="TssC1 C-terminal" evidence="2">
    <location>
        <begin position="377"/>
        <end position="487"/>
    </location>
</feature>
<evidence type="ECO:0000259" key="1">
    <source>
        <dbReference type="Pfam" id="PF05943"/>
    </source>
</evidence>
<protein>
    <submittedName>
        <fullName evidence="3">Type VI secretion protein, EvpB/VC_A0108 family</fullName>
    </submittedName>
    <submittedName>
        <fullName evidence="4">Type VI secretion system contractile sheath large subunit</fullName>
    </submittedName>
</protein>
<evidence type="ECO:0000313" key="5">
    <source>
        <dbReference type="Proteomes" id="UP000007257"/>
    </source>
</evidence>
<dbReference type="Pfam" id="PF18945">
    <property type="entry name" value="VipB_2"/>
    <property type="match status" value="1"/>
</dbReference>
<gene>
    <name evidence="4" type="primary">tssC</name>
    <name evidence="3" type="ordered locus">Rahaq_4918</name>
    <name evidence="4" type="ORF">ACFPK4_22015</name>
</gene>
<dbReference type="PANTHER" id="PTHR35565">
    <property type="entry name" value="CYTOPLASMIC PROTEIN-RELATED"/>
    <property type="match status" value="1"/>
</dbReference>
<dbReference type="EMBL" id="CP002506">
    <property type="protein sequence ID" value="ADW76493.1"/>
    <property type="molecule type" value="Genomic_DNA"/>
</dbReference>
<keyword evidence="3" id="KW-0614">Plasmid</keyword>
<reference evidence="5" key="1">
    <citation type="submission" date="2011-01" db="EMBL/GenBank/DDBJ databases">
        <title>Complete sequence of plasmid1 of Rahnella sp. Y9602.</title>
        <authorList>
            <consortium name="US DOE Joint Genome Institute"/>
            <person name="Lucas S."/>
            <person name="Copeland A."/>
            <person name="Lapidus A."/>
            <person name="Cheng J.-F."/>
            <person name="Goodwin L."/>
            <person name="Pitluck S."/>
            <person name="Lu M."/>
            <person name="Detter J.C."/>
            <person name="Han C."/>
            <person name="Tapia R."/>
            <person name="Land M."/>
            <person name="Hauser L."/>
            <person name="Kyrpides N."/>
            <person name="Ivanova N."/>
            <person name="Ovchinnikova G."/>
            <person name="Pagani I."/>
            <person name="Sobecky P.A."/>
            <person name="Martinez R.J."/>
            <person name="Woyke T."/>
        </authorList>
    </citation>
    <scope>NUCLEOTIDE SEQUENCE [LARGE SCALE GENOMIC DNA]</scope>
    <source>
        <strain evidence="5">Y9602</strain>
        <plasmid evidence="5">pRAHAQ01</plasmid>
    </source>
</reference>
<sequence length="493" mass="54663">MSDIQVMNASAQAEQSGDYLDQIIDNTQAIRRESDRNKVKSQLDNFLSEVASGAVIVSNDLVGSIEARIAAIDELLSSQVSKIIQAPEFQRMESSWRGLHKLVQSSVTENTKVRVFNCTKKELLRDFKSASDFDQSSLFKSIYESEYGTFGGDPYSAFVGDFEFDCMPEDVQLLEQISHVAAAAHAPFLSAANPGMFAMGSFSEMPRPRDLGKLFETSDYARWKSFRQSDDSRYVGLTLPRVIGRLPYGAKTVSVDAFNFEEKIDENNEGASYLWVNAAYDLAGRMVEAFEEHGWCAAIRGVEGGGLVKSLPTYNYISQTGEKVMQCPTEVAISDRREKELAELGFIPLIYCKGTDYAAFFAVQSTNKPRKYDSELANANAKLSSQLQYIMTTSRFAHYLKSIVRDKVGSFMSKSECQNFLQNWINQYVVGSDNVGPTIKASHPLREAVVEVVDVPGSPGSYRAVAYLKPHFQLEGLSMSLRLVAELPASTGA</sequence>
<dbReference type="AlphaFoldDB" id="A0A0H3FNK9"/>
<accession>A0A0H3FNK9</accession>
<dbReference type="InterPro" id="IPR044031">
    <property type="entry name" value="TssC1_N"/>
</dbReference>
<evidence type="ECO:0000313" key="3">
    <source>
        <dbReference type="EMBL" id="ADW76493.1"/>
    </source>
</evidence>
<dbReference type="EMBL" id="JBHUCJ010000077">
    <property type="protein sequence ID" value="MFD3226221.1"/>
    <property type="molecule type" value="Genomic_DNA"/>
</dbReference>
<dbReference type="HOGENOM" id="CLU_018386_1_0_6"/>
<organism evidence="3 5">
    <name type="scientific">Rahnella sp. (strain Y9602)</name>
    <dbReference type="NCBI Taxonomy" id="2703885"/>
    <lineage>
        <taxon>Bacteria</taxon>
        <taxon>Pseudomonadati</taxon>
        <taxon>Pseudomonadota</taxon>
        <taxon>Gammaproteobacteria</taxon>
        <taxon>Enterobacterales</taxon>
        <taxon>Yersiniaceae</taxon>
        <taxon>Rahnella</taxon>
    </lineage>
</organism>
<proteinExistence type="predicted"/>
<dbReference type="InterPro" id="IPR044032">
    <property type="entry name" value="TssC1_C"/>
</dbReference>
<dbReference type="KEGG" id="rah:Rahaq_4918"/>
<dbReference type="PANTHER" id="PTHR35565:SF3">
    <property type="entry name" value="TYPE VI SECRETION SYSTEM SHEATH PROTEIN TSSC1"/>
    <property type="match status" value="1"/>
</dbReference>